<organism evidence="1 2">
    <name type="scientific">Oedothorax gibbosus</name>
    <dbReference type="NCBI Taxonomy" id="931172"/>
    <lineage>
        <taxon>Eukaryota</taxon>
        <taxon>Metazoa</taxon>
        <taxon>Ecdysozoa</taxon>
        <taxon>Arthropoda</taxon>
        <taxon>Chelicerata</taxon>
        <taxon>Arachnida</taxon>
        <taxon>Araneae</taxon>
        <taxon>Araneomorphae</taxon>
        <taxon>Entelegynae</taxon>
        <taxon>Araneoidea</taxon>
        <taxon>Linyphiidae</taxon>
        <taxon>Erigoninae</taxon>
        <taxon>Oedothorax</taxon>
    </lineage>
</organism>
<evidence type="ECO:0000313" key="2">
    <source>
        <dbReference type="Proteomes" id="UP000827092"/>
    </source>
</evidence>
<accession>A0AAV6THQ3</accession>
<dbReference type="EMBL" id="JAFNEN010004106">
    <property type="protein sequence ID" value="KAG8171353.1"/>
    <property type="molecule type" value="Genomic_DNA"/>
</dbReference>
<sequence>MFRPTKTPPPKLPPGADRAYKRQRLGALKTDPFGALSRVNRVSKEKRKQGFFPEGKPLFPLYFSLHVSSQTQTILKLNGALFSPLIFPKSFPLGWGFVDL</sequence>
<protein>
    <submittedName>
        <fullName evidence="1">Uncharacterized protein</fullName>
    </submittedName>
</protein>
<dbReference type="Proteomes" id="UP000827092">
    <property type="component" value="Unassembled WGS sequence"/>
</dbReference>
<evidence type="ECO:0000313" key="1">
    <source>
        <dbReference type="EMBL" id="KAG8171353.1"/>
    </source>
</evidence>
<keyword evidence="2" id="KW-1185">Reference proteome</keyword>
<comment type="caution">
    <text evidence="1">The sequence shown here is derived from an EMBL/GenBank/DDBJ whole genome shotgun (WGS) entry which is preliminary data.</text>
</comment>
<gene>
    <name evidence="1" type="ORF">JTE90_020247</name>
</gene>
<proteinExistence type="predicted"/>
<dbReference type="AlphaFoldDB" id="A0AAV6THQ3"/>
<name>A0AAV6THQ3_9ARAC</name>
<reference evidence="1 2" key="1">
    <citation type="journal article" date="2022" name="Nat. Ecol. Evol.">
        <title>A masculinizing supergene underlies an exaggerated male reproductive morph in a spider.</title>
        <authorList>
            <person name="Hendrickx F."/>
            <person name="De Corte Z."/>
            <person name="Sonet G."/>
            <person name="Van Belleghem S.M."/>
            <person name="Kostlbacher S."/>
            <person name="Vangestel C."/>
        </authorList>
    </citation>
    <scope>NUCLEOTIDE SEQUENCE [LARGE SCALE GENOMIC DNA]</scope>
    <source>
        <strain evidence="1">W744_W776</strain>
    </source>
</reference>